<feature type="signal peptide" evidence="1">
    <location>
        <begin position="1"/>
        <end position="24"/>
    </location>
</feature>
<keyword evidence="1" id="KW-0732">Signal</keyword>
<reference evidence="2" key="1">
    <citation type="submission" date="2014-05" db="EMBL/GenBank/DDBJ databases">
        <title>The genome and life-stage specific transcriptomes of Globodera pallida elucidate key aspects of plant parasitism by a cyst nematode.</title>
        <authorList>
            <person name="Cotton J.A."/>
            <person name="Lilley C.J."/>
            <person name="Jones L.M."/>
            <person name="Kikuchi T."/>
            <person name="Reid A.J."/>
            <person name="Thorpe P."/>
            <person name="Tsai I.J."/>
            <person name="Beasley H."/>
            <person name="Blok V."/>
            <person name="Cock P.J.A."/>
            <person name="Van den Akker S.E."/>
            <person name="Holroyd N."/>
            <person name="Hunt M."/>
            <person name="Mantelin S."/>
            <person name="Naghra H."/>
            <person name="Pain A."/>
            <person name="Palomares-Rius J.E."/>
            <person name="Zarowiecki M."/>
            <person name="Berriman M."/>
            <person name="Jones J.T."/>
            <person name="Urwin P.E."/>
        </authorList>
    </citation>
    <scope>NUCLEOTIDE SEQUENCE [LARGE SCALE GENOMIC DNA]</scope>
    <source>
        <strain evidence="2">Lindley</strain>
    </source>
</reference>
<keyword evidence="2" id="KW-1185">Reference proteome</keyword>
<organism evidence="2 3">
    <name type="scientific">Globodera pallida</name>
    <name type="common">Potato cyst nematode worm</name>
    <name type="synonym">Heterodera pallida</name>
    <dbReference type="NCBI Taxonomy" id="36090"/>
    <lineage>
        <taxon>Eukaryota</taxon>
        <taxon>Metazoa</taxon>
        <taxon>Ecdysozoa</taxon>
        <taxon>Nematoda</taxon>
        <taxon>Chromadorea</taxon>
        <taxon>Rhabditida</taxon>
        <taxon>Tylenchina</taxon>
        <taxon>Tylenchomorpha</taxon>
        <taxon>Tylenchoidea</taxon>
        <taxon>Heteroderidae</taxon>
        <taxon>Heteroderinae</taxon>
        <taxon>Globodera</taxon>
    </lineage>
</organism>
<name>A0A183CHK6_GLOPA</name>
<evidence type="ECO:0000256" key="1">
    <source>
        <dbReference type="SAM" id="SignalP"/>
    </source>
</evidence>
<evidence type="ECO:0000313" key="3">
    <source>
        <dbReference type="WBParaSite" id="GPLIN_001236200"/>
    </source>
</evidence>
<accession>A0A183CHK6</accession>
<protein>
    <submittedName>
        <fullName evidence="3">Secreted protein</fullName>
    </submittedName>
</protein>
<evidence type="ECO:0000313" key="2">
    <source>
        <dbReference type="Proteomes" id="UP000050741"/>
    </source>
</evidence>
<feature type="chain" id="PRO_5008147619" evidence="1">
    <location>
        <begin position="25"/>
        <end position="337"/>
    </location>
</feature>
<sequence>MIIYSYSLVKTAFVSLLMISSVTIEATCSNSVSDLFNSIVGIPSANEGKHSAASNSNQRPLELKLADAQMLQQWIGQIARKIVVEDGIFAGIYSCGPKSNIDAEIQNSEEKSQFVKLLFSFGAMLSAEIGEQSQQNGTLRALLKAYECVGGKFAKENDGISDFVIGAVIKSPIEQLNVDKIILEMNNRCHIQELTFLNALNIQMTPKDENERIENSKLYPFIDEAIRIDWNVLKEIIKQIDELSETIKSRQTNEDLKEFLEYVNKGIDVKLHMDKLDSDIQDYVKMDFGKYCKEIKGIDRKVDLNNMSATERKIYWQHGPYLRLTKSVHSLKGMNNI</sequence>
<dbReference type="WBParaSite" id="GPLIN_001236200">
    <property type="protein sequence ID" value="GPLIN_001236200"/>
    <property type="gene ID" value="GPLIN_001236200"/>
</dbReference>
<dbReference type="AlphaFoldDB" id="A0A183CHK6"/>
<proteinExistence type="predicted"/>
<dbReference type="Proteomes" id="UP000050741">
    <property type="component" value="Unassembled WGS sequence"/>
</dbReference>
<reference evidence="3" key="2">
    <citation type="submission" date="2016-06" db="UniProtKB">
        <authorList>
            <consortium name="WormBaseParasite"/>
        </authorList>
    </citation>
    <scope>IDENTIFICATION</scope>
</reference>